<evidence type="ECO:0000256" key="1">
    <source>
        <dbReference type="ARBA" id="ARBA00004651"/>
    </source>
</evidence>
<evidence type="ECO:0000256" key="4">
    <source>
        <dbReference type="ARBA" id="ARBA00022989"/>
    </source>
</evidence>
<evidence type="ECO:0000256" key="7">
    <source>
        <dbReference type="ARBA" id="ARBA00035585"/>
    </source>
</evidence>
<feature type="transmembrane region" description="Helical" evidence="8">
    <location>
        <begin position="42"/>
        <end position="62"/>
    </location>
</feature>
<organism evidence="9 10">
    <name type="scientific">Methanimicrococcus hongohii</name>
    <dbReference type="NCBI Taxonomy" id="3028295"/>
    <lineage>
        <taxon>Archaea</taxon>
        <taxon>Methanobacteriati</taxon>
        <taxon>Methanobacteriota</taxon>
        <taxon>Stenosarchaea group</taxon>
        <taxon>Methanomicrobia</taxon>
        <taxon>Methanosarcinales</taxon>
        <taxon>Methanosarcinaceae</taxon>
        <taxon>Methanimicrococcus</taxon>
    </lineage>
</organism>
<dbReference type="PANTHER" id="PTHR28259:SF1">
    <property type="entry name" value="FLUORIDE EXPORT PROTEIN 1-RELATED"/>
    <property type="match status" value="1"/>
</dbReference>
<feature type="transmembrane region" description="Helical" evidence="8">
    <location>
        <begin position="82"/>
        <end position="105"/>
    </location>
</feature>
<dbReference type="InterPro" id="IPR003691">
    <property type="entry name" value="FluC"/>
</dbReference>
<dbReference type="GeneID" id="85195745"/>
<keyword evidence="10" id="KW-1185">Reference proteome</keyword>
<dbReference type="RefSeq" id="WP_316557014.1">
    <property type="nucleotide sequence ID" value="NZ_CP131059.1"/>
</dbReference>
<evidence type="ECO:0000256" key="3">
    <source>
        <dbReference type="ARBA" id="ARBA00022692"/>
    </source>
</evidence>
<protein>
    <recommendedName>
        <fullName evidence="8">Fluoride-specific ion channel FluC</fullName>
    </recommendedName>
</protein>
<feature type="transmembrane region" description="Helical" evidence="8">
    <location>
        <begin position="6"/>
        <end position="30"/>
    </location>
</feature>
<accession>A0AA96V128</accession>
<feature type="transmembrane region" description="Helical" evidence="8">
    <location>
        <begin position="117"/>
        <end position="138"/>
    </location>
</feature>
<evidence type="ECO:0000256" key="2">
    <source>
        <dbReference type="ARBA" id="ARBA00022475"/>
    </source>
</evidence>
<sequence>MMTLNLETVIFCFFAAGIGGAIGAFVRFFMTEAAKKYTSFPAGVLISNIVGTFLLALVSFYILKETMFSGEISEQLERAVFFFNTGILGSLTTFSAFSYDNLIYLEDKKYFKAAANIFSNILISAAAVFVAYGFIFNIL</sequence>
<reference evidence="9 10" key="1">
    <citation type="submission" date="2023-07" db="EMBL/GenBank/DDBJ databases">
        <title>Closed genoem sequence of Methanomicrococcus sp. Hf6.</title>
        <authorList>
            <person name="Poehlein A."/>
            <person name="Protasov E."/>
            <person name="Platt K."/>
            <person name="Reeh H."/>
            <person name="Daniel R."/>
            <person name="Brune A."/>
        </authorList>
    </citation>
    <scope>NUCLEOTIDE SEQUENCE [LARGE SCALE GENOMIC DNA]</scope>
    <source>
        <strain evidence="9 10">Hf6</strain>
    </source>
</reference>
<dbReference type="EMBL" id="CP131059">
    <property type="protein sequence ID" value="WNY23848.1"/>
    <property type="molecule type" value="Genomic_DNA"/>
</dbReference>
<gene>
    <name evidence="9" type="primary">crcB_2</name>
    <name evidence="8" type="synonym">crcB</name>
    <name evidence="8" type="synonym">fluC</name>
    <name evidence="9" type="ORF">MmiHf6_11700</name>
</gene>
<keyword evidence="8" id="KW-0407">Ion channel</keyword>
<comment type="function">
    <text evidence="8">Fluoride-specific ion channel. Important for reducing fluoride concentration in the cell, thus reducing its toxicity.</text>
</comment>
<comment type="activity regulation">
    <text evidence="8">Na(+) is not transported, but it plays an essential structural role and its presence is essential for fluoride channel function.</text>
</comment>
<name>A0AA96V128_9EURY</name>
<evidence type="ECO:0000313" key="10">
    <source>
        <dbReference type="Proteomes" id="UP001302978"/>
    </source>
</evidence>
<dbReference type="PANTHER" id="PTHR28259">
    <property type="entry name" value="FLUORIDE EXPORT PROTEIN 1-RELATED"/>
    <property type="match status" value="1"/>
</dbReference>
<feature type="binding site" evidence="8">
    <location>
        <position position="89"/>
    </location>
    <ligand>
        <name>Na(+)</name>
        <dbReference type="ChEBI" id="CHEBI:29101"/>
        <note>structural</note>
    </ligand>
</feature>
<comment type="catalytic activity">
    <reaction evidence="7">
        <text>fluoride(in) = fluoride(out)</text>
        <dbReference type="Rhea" id="RHEA:76159"/>
        <dbReference type="ChEBI" id="CHEBI:17051"/>
    </reaction>
    <physiologicalReaction direction="left-to-right" evidence="7">
        <dbReference type="Rhea" id="RHEA:76160"/>
    </physiologicalReaction>
</comment>
<feature type="binding site" evidence="8">
    <location>
        <position position="92"/>
    </location>
    <ligand>
        <name>Na(+)</name>
        <dbReference type="ChEBI" id="CHEBI:29101"/>
        <note>structural</note>
    </ligand>
</feature>
<keyword evidence="8" id="KW-0813">Transport</keyword>
<evidence type="ECO:0000256" key="5">
    <source>
        <dbReference type="ARBA" id="ARBA00023136"/>
    </source>
</evidence>
<dbReference type="GO" id="GO:0005886">
    <property type="term" value="C:plasma membrane"/>
    <property type="evidence" value="ECO:0007669"/>
    <property type="project" value="UniProtKB-SubCell"/>
</dbReference>
<dbReference type="AlphaFoldDB" id="A0AA96V128"/>
<dbReference type="GO" id="GO:0140114">
    <property type="term" value="P:cellular detoxification of fluoride"/>
    <property type="evidence" value="ECO:0007669"/>
    <property type="project" value="UniProtKB-UniRule"/>
</dbReference>
<evidence type="ECO:0000313" key="9">
    <source>
        <dbReference type="EMBL" id="WNY23848.1"/>
    </source>
</evidence>
<dbReference type="HAMAP" id="MF_00454">
    <property type="entry name" value="FluC"/>
    <property type="match status" value="1"/>
</dbReference>
<dbReference type="Pfam" id="PF02537">
    <property type="entry name" value="CRCB"/>
    <property type="match status" value="1"/>
</dbReference>
<keyword evidence="4 8" id="KW-1133">Transmembrane helix</keyword>
<keyword evidence="8" id="KW-0915">Sodium</keyword>
<evidence type="ECO:0000256" key="8">
    <source>
        <dbReference type="HAMAP-Rule" id="MF_00454"/>
    </source>
</evidence>
<proteinExistence type="inferred from homology"/>
<dbReference type="KEGG" id="mehf:MmiHf6_11700"/>
<dbReference type="GO" id="GO:0062054">
    <property type="term" value="F:fluoride channel activity"/>
    <property type="evidence" value="ECO:0007669"/>
    <property type="project" value="UniProtKB-UniRule"/>
</dbReference>
<keyword evidence="8" id="KW-0406">Ion transport</keyword>
<evidence type="ECO:0000256" key="6">
    <source>
        <dbReference type="ARBA" id="ARBA00035120"/>
    </source>
</evidence>
<dbReference type="Proteomes" id="UP001302978">
    <property type="component" value="Chromosome"/>
</dbReference>
<keyword evidence="2 8" id="KW-1003">Cell membrane</keyword>
<dbReference type="GO" id="GO:0046872">
    <property type="term" value="F:metal ion binding"/>
    <property type="evidence" value="ECO:0007669"/>
    <property type="project" value="UniProtKB-KW"/>
</dbReference>
<keyword evidence="8" id="KW-0479">Metal-binding</keyword>
<comment type="subcellular location">
    <subcellularLocation>
        <location evidence="1 8">Cell membrane</location>
        <topology evidence="1 8">Multi-pass membrane protein</topology>
    </subcellularLocation>
</comment>
<comment type="similarity">
    <text evidence="6 8">Belongs to the fluoride channel Fluc/FEX (TC 1.A.43) family.</text>
</comment>
<keyword evidence="5 8" id="KW-0472">Membrane</keyword>
<keyword evidence="3 8" id="KW-0812">Transmembrane</keyword>